<keyword evidence="1" id="KW-0732">Signal</keyword>
<dbReference type="SUPFAM" id="SSF82199">
    <property type="entry name" value="SET domain"/>
    <property type="match status" value="1"/>
</dbReference>
<dbReference type="SMART" id="SM00317">
    <property type="entry name" value="SET"/>
    <property type="match status" value="1"/>
</dbReference>
<protein>
    <recommendedName>
        <fullName evidence="2">SET domain-containing protein</fullName>
    </recommendedName>
</protein>
<dbReference type="Gene3D" id="1.25.40.10">
    <property type="entry name" value="Tetratricopeptide repeat domain"/>
    <property type="match status" value="1"/>
</dbReference>
<evidence type="ECO:0000313" key="4">
    <source>
        <dbReference type="Proteomes" id="UP001583172"/>
    </source>
</evidence>
<proteinExistence type="predicted"/>
<organism evidence="3 4">
    <name type="scientific">Humicola insolens</name>
    <name type="common">Soft-rot fungus</name>
    <dbReference type="NCBI Taxonomy" id="85995"/>
    <lineage>
        <taxon>Eukaryota</taxon>
        <taxon>Fungi</taxon>
        <taxon>Dikarya</taxon>
        <taxon>Ascomycota</taxon>
        <taxon>Pezizomycotina</taxon>
        <taxon>Sordariomycetes</taxon>
        <taxon>Sordariomycetidae</taxon>
        <taxon>Sordariales</taxon>
        <taxon>Chaetomiaceae</taxon>
        <taxon>Mycothermus</taxon>
    </lineage>
</organism>
<feature type="signal peptide" evidence="1">
    <location>
        <begin position="1"/>
        <end position="21"/>
    </location>
</feature>
<dbReference type="Proteomes" id="UP001583172">
    <property type="component" value="Unassembled WGS sequence"/>
</dbReference>
<dbReference type="InterPro" id="IPR053185">
    <property type="entry name" value="SET_domain_protein"/>
</dbReference>
<dbReference type="InterPro" id="IPR001214">
    <property type="entry name" value="SET_dom"/>
</dbReference>
<accession>A0ABR3VKP6</accession>
<dbReference type="PROSITE" id="PS50280">
    <property type="entry name" value="SET"/>
    <property type="match status" value="1"/>
</dbReference>
<gene>
    <name evidence="3" type="ORF">VTJ49DRAFT_5212</name>
</gene>
<comment type="caution">
    <text evidence="3">The sequence shown here is derived from an EMBL/GenBank/DDBJ whole genome shotgun (WGS) entry which is preliminary data.</text>
</comment>
<dbReference type="InterPro" id="IPR046341">
    <property type="entry name" value="SET_dom_sf"/>
</dbReference>
<dbReference type="CDD" id="cd20071">
    <property type="entry name" value="SET_SMYD"/>
    <property type="match status" value="1"/>
</dbReference>
<dbReference type="Gene3D" id="2.170.270.10">
    <property type="entry name" value="SET domain"/>
    <property type="match status" value="1"/>
</dbReference>
<dbReference type="PANTHER" id="PTHR47332">
    <property type="entry name" value="SET DOMAIN-CONTAINING PROTEIN 5"/>
    <property type="match status" value="1"/>
</dbReference>
<feature type="chain" id="PRO_5045123477" description="SET domain-containing protein" evidence="1">
    <location>
        <begin position="22"/>
        <end position="418"/>
    </location>
</feature>
<dbReference type="Pfam" id="PF00856">
    <property type="entry name" value="SET"/>
    <property type="match status" value="1"/>
</dbReference>
<dbReference type="PANTHER" id="PTHR47332:SF6">
    <property type="entry name" value="SET DOMAIN-CONTAINING PROTEIN"/>
    <property type="match status" value="1"/>
</dbReference>
<sequence>MASFLWTLATLGAAFVPPAAAGPPQEAGGDIAQQRLLQMDCLPGPLIDDSYLPSCLATADSDDVTGPSPPWTHTPYCRGESNYCVHTSTNLYGPDHGVIIIDGGANKTDKAPAVLAVERIAGPDAATLTRRKEPDPPAWEVRDIPGKGKGVVATRKILRGQAFMIDHAAVVADMRFPERVNSVDGRDMLREGFERHPAGKELLALARSSRDPDNAPEDIIKTNSFSVEIGGKGYMVIFPKIARINHDCRPSALTRFNETDFSNTVTAFRDILPGEEIAISYSSFGLTSAGRRKTLRLKWGFTCSCSLCTAPEDELAASDARRTKIQQLNDKVMKLVEEGTSTTDKDVAKEKLNLAAELYGELVEAVEEEGIVPHMGDHHEALGRLVAAAGDVEKAREWLRRGREEREEFESIGRGEMA</sequence>
<evidence type="ECO:0000259" key="2">
    <source>
        <dbReference type="PROSITE" id="PS50280"/>
    </source>
</evidence>
<evidence type="ECO:0000313" key="3">
    <source>
        <dbReference type="EMBL" id="KAL1842475.1"/>
    </source>
</evidence>
<dbReference type="InterPro" id="IPR011990">
    <property type="entry name" value="TPR-like_helical_dom_sf"/>
</dbReference>
<feature type="domain" description="SET" evidence="2">
    <location>
        <begin position="137"/>
        <end position="282"/>
    </location>
</feature>
<dbReference type="EMBL" id="JAZGSY010000042">
    <property type="protein sequence ID" value="KAL1842475.1"/>
    <property type="molecule type" value="Genomic_DNA"/>
</dbReference>
<evidence type="ECO:0000256" key="1">
    <source>
        <dbReference type="SAM" id="SignalP"/>
    </source>
</evidence>
<reference evidence="3 4" key="1">
    <citation type="journal article" date="2024" name="Commun. Biol.">
        <title>Comparative genomic analysis of thermophilic fungi reveals convergent evolutionary adaptations and gene losses.</title>
        <authorList>
            <person name="Steindorff A.S."/>
            <person name="Aguilar-Pontes M.V."/>
            <person name="Robinson A.J."/>
            <person name="Andreopoulos B."/>
            <person name="LaButti K."/>
            <person name="Kuo A."/>
            <person name="Mondo S."/>
            <person name="Riley R."/>
            <person name="Otillar R."/>
            <person name="Haridas S."/>
            <person name="Lipzen A."/>
            <person name="Grimwood J."/>
            <person name="Schmutz J."/>
            <person name="Clum A."/>
            <person name="Reid I.D."/>
            <person name="Moisan M.C."/>
            <person name="Butler G."/>
            <person name="Nguyen T.T.M."/>
            <person name="Dewar K."/>
            <person name="Conant G."/>
            <person name="Drula E."/>
            <person name="Henrissat B."/>
            <person name="Hansel C."/>
            <person name="Singer S."/>
            <person name="Hutchinson M.I."/>
            <person name="de Vries R.P."/>
            <person name="Natvig D.O."/>
            <person name="Powell A.J."/>
            <person name="Tsang A."/>
            <person name="Grigoriev I.V."/>
        </authorList>
    </citation>
    <scope>NUCLEOTIDE SEQUENCE [LARGE SCALE GENOMIC DNA]</scope>
    <source>
        <strain evidence="3 4">CBS 620.91</strain>
    </source>
</reference>
<name>A0ABR3VKP6_HUMIN</name>
<keyword evidence="4" id="KW-1185">Reference proteome</keyword>